<feature type="compositionally biased region" description="Low complexity" evidence="2">
    <location>
        <begin position="1"/>
        <end position="13"/>
    </location>
</feature>
<dbReference type="SUPFAM" id="SSF57997">
    <property type="entry name" value="Tropomyosin"/>
    <property type="match status" value="1"/>
</dbReference>
<sequence>MSSIISGRSGRSGRSVKSRSRSPSPARSTRSVLDLDNFDIEDPIETDLKIIHSKEKELLSMNEEILTITTAIARMRDEQAHTQQVNNKRKLELLDYQDEVNQRAKNIEESQAEYHQSVQKNQQCSQINKKAHSDVESLNNSINQIYQELLALYGNEDQYLINPETQAEFETLSDYVRVKECSLNGKRSYIKECIDIIQNKDALIQKATQEESEMESEKQSYISKLQSIDERCLIATKTITSNLTDKLVSQNRVVSEMEEDIEDCRKRCEKTKKDQELEADVAEARSELESYLAIVKPRKLKLTVTLQSIKNEEDAIDRRINKNDKLTSGTSIASSMANIQQHLAQDLITNIFKKLEKRRKDAEAKNIEISKQEIENKEKNKARQPEYDAKINKINQLREAYDIFEQMFVEANVGSIKVDQMKKEIIDLDFIINKTERLNAICEANSQRGTELDEELNPIREDIQKKEAEYAEYNGKVQDYKNRLEERQRQIENSENEANQRESEIHQLEEQAEQLRQHLNQLITKYGKLFEGFTYEQATNAKFLSA</sequence>
<evidence type="ECO:0000256" key="2">
    <source>
        <dbReference type="SAM" id="MobiDB-lite"/>
    </source>
</evidence>
<dbReference type="Proteomes" id="UP001470230">
    <property type="component" value="Unassembled WGS sequence"/>
</dbReference>
<name>A0ABR2IZK0_9EUKA</name>
<feature type="coiled-coil region" evidence="1">
    <location>
        <begin position="352"/>
        <end position="380"/>
    </location>
</feature>
<feature type="compositionally biased region" description="Low complexity" evidence="2">
    <location>
        <begin position="21"/>
        <end position="30"/>
    </location>
</feature>
<dbReference type="EMBL" id="JAPFFF010000014">
    <property type="protein sequence ID" value="KAK8870668.1"/>
    <property type="molecule type" value="Genomic_DNA"/>
</dbReference>
<proteinExistence type="predicted"/>
<feature type="region of interest" description="Disordered" evidence="2">
    <location>
        <begin position="1"/>
        <end position="30"/>
    </location>
</feature>
<evidence type="ECO:0000313" key="4">
    <source>
        <dbReference type="Proteomes" id="UP001470230"/>
    </source>
</evidence>
<organism evidence="3 4">
    <name type="scientific">Tritrichomonas musculus</name>
    <dbReference type="NCBI Taxonomy" id="1915356"/>
    <lineage>
        <taxon>Eukaryota</taxon>
        <taxon>Metamonada</taxon>
        <taxon>Parabasalia</taxon>
        <taxon>Tritrichomonadida</taxon>
        <taxon>Tritrichomonadidae</taxon>
        <taxon>Tritrichomonas</taxon>
    </lineage>
</organism>
<keyword evidence="1" id="KW-0175">Coiled coil</keyword>
<accession>A0ABR2IZK0</accession>
<reference evidence="3 4" key="1">
    <citation type="submission" date="2024-04" db="EMBL/GenBank/DDBJ databases">
        <title>Tritrichomonas musculus Genome.</title>
        <authorList>
            <person name="Alves-Ferreira E."/>
            <person name="Grigg M."/>
            <person name="Lorenzi H."/>
            <person name="Galac M."/>
        </authorList>
    </citation>
    <scope>NUCLEOTIDE SEQUENCE [LARGE SCALE GENOMIC DNA]</scope>
    <source>
        <strain evidence="3 4">EAF2021</strain>
    </source>
</reference>
<comment type="caution">
    <text evidence="3">The sequence shown here is derived from an EMBL/GenBank/DDBJ whole genome shotgun (WGS) entry which is preliminary data.</text>
</comment>
<evidence type="ECO:0000256" key="1">
    <source>
        <dbReference type="SAM" id="Coils"/>
    </source>
</evidence>
<evidence type="ECO:0000313" key="3">
    <source>
        <dbReference type="EMBL" id="KAK8870668.1"/>
    </source>
</evidence>
<keyword evidence="4" id="KW-1185">Reference proteome</keyword>
<feature type="coiled-coil region" evidence="1">
    <location>
        <begin position="463"/>
        <end position="525"/>
    </location>
</feature>
<feature type="coiled-coil region" evidence="1">
    <location>
        <begin position="197"/>
        <end position="294"/>
    </location>
</feature>
<gene>
    <name evidence="3" type="ORF">M9Y10_008555</name>
</gene>
<protein>
    <submittedName>
        <fullName evidence="3">Uncharacterized protein</fullName>
    </submittedName>
</protein>